<evidence type="ECO:0000256" key="1">
    <source>
        <dbReference type="SAM" id="SignalP"/>
    </source>
</evidence>
<accession>A0A219YXK5</accession>
<feature type="domain" description="C-type lectin" evidence="2">
    <location>
        <begin position="42"/>
        <end position="157"/>
    </location>
</feature>
<dbReference type="Gene3D" id="3.10.100.10">
    <property type="entry name" value="Mannose-Binding Protein A, subunit A"/>
    <property type="match status" value="2"/>
</dbReference>
<keyword evidence="1" id="KW-0732">Signal</keyword>
<feature type="signal peptide" evidence="1">
    <location>
        <begin position="1"/>
        <end position="18"/>
    </location>
</feature>
<dbReference type="InterPro" id="IPR050111">
    <property type="entry name" value="C-type_lectin/snaclec_domain"/>
</dbReference>
<dbReference type="EMBL" id="KX550129">
    <property type="protein sequence ID" value="AQY54446.1"/>
    <property type="molecule type" value="mRNA"/>
</dbReference>
<dbReference type="PROSITE" id="PS50041">
    <property type="entry name" value="C_TYPE_LECTIN_2"/>
    <property type="match status" value="2"/>
</dbReference>
<feature type="chain" id="PRO_5012171508" evidence="1">
    <location>
        <begin position="19"/>
        <end position="331"/>
    </location>
</feature>
<evidence type="ECO:0000313" key="3">
    <source>
        <dbReference type="EMBL" id="AQY54446.1"/>
    </source>
</evidence>
<evidence type="ECO:0000259" key="2">
    <source>
        <dbReference type="PROSITE" id="PS50041"/>
    </source>
</evidence>
<proteinExistence type="evidence at transcript level"/>
<dbReference type="InterPro" id="IPR001304">
    <property type="entry name" value="C-type_lectin-like"/>
</dbReference>
<dbReference type="PANTHER" id="PTHR22803">
    <property type="entry name" value="MANNOSE, PHOSPHOLIPASE, LECTIN RECEPTOR RELATED"/>
    <property type="match status" value="1"/>
</dbReference>
<dbReference type="InterPro" id="IPR016187">
    <property type="entry name" value="CTDL_fold"/>
</dbReference>
<dbReference type="AlphaFoldDB" id="A0A219YXK5"/>
<reference evidence="3" key="1">
    <citation type="submission" date="2016-07" db="EMBL/GenBank/DDBJ databases">
        <title>A comparative analysis of C-type lectin domain proteins in the ghost moth, Hepialus xiaojinensis.</title>
        <authorList>
            <person name="Meng Q."/>
            <person name="Zhang H."/>
            <person name="Zhang J.-H."/>
            <person name="Zhou G.-L."/>
            <person name="Ni R.-R."/>
            <person name="Zhao Y.-N."/>
            <person name="Qin Q.-L."/>
            <person name="Zou Z."/>
        </authorList>
    </citation>
    <scope>NUCLEOTIDE SEQUENCE</scope>
    <source>
        <tissue evidence="3">Larva fat body</tissue>
    </source>
</reference>
<gene>
    <name evidence="3" type="primary">IML10</name>
</gene>
<dbReference type="SMART" id="SM00034">
    <property type="entry name" value="CLECT"/>
    <property type="match status" value="2"/>
</dbReference>
<dbReference type="InterPro" id="IPR016186">
    <property type="entry name" value="C-type_lectin-like/link_sf"/>
</dbReference>
<dbReference type="CDD" id="cd00037">
    <property type="entry name" value="CLECT"/>
    <property type="match status" value="2"/>
</dbReference>
<organism evidence="3">
    <name type="scientific">Hepialus xiaojinensis</name>
    <dbReference type="NCBI Taxonomy" id="1589740"/>
    <lineage>
        <taxon>Eukaryota</taxon>
        <taxon>Metazoa</taxon>
        <taxon>Ecdysozoa</taxon>
        <taxon>Arthropoda</taxon>
        <taxon>Hexapoda</taxon>
        <taxon>Insecta</taxon>
        <taxon>Pterygota</taxon>
        <taxon>Neoptera</taxon>
        <taxon>Endopterygota</taxon>
        <taxon>Lepidoptera</taxon>
        <taxon>Glossata</taxon>
        <taxon>Exoporia</taxon>
        <taxon>Hepialoidea</taxon>
        <taxon>Hepialidae</taxon>
        <taxon>Hepialus</taxon>
    </lineage>
</organism>
<feature type="domain" description="C-type lectin" evidence="2">
    <location>
        <begin position="181"/>
        <end position="308"/>
    </location>
</feature>
<name>A0A219YXK5_9NEOP</name>
<dbReference type="Pfam" id="PF00059">
    <property type="entry name" value="Lectin_C"/>
    <property type="match status" value="2"/>
</dbReference>
<protein>
    <submittedName>
        <fullName evidence="3">Immulectin 10</fullName>
    </submittedName>
</protein>
<dbReference type="SUPFAM" id="SSF56436">
    <property type="entry name" value="C-type lectin-like"/>
    <property type="match status" value="2"/>
</dbReference>
<sequence>MFRAFLMISCCLIAATDAAATSKDDPYFRSDYKYESSLAAFYKVHKSAKYWTDARAACQYEGASLVVPETQAEINVLVQLINEQLKNDTTGIFVGIHDLFIEGTFMTINGEEIDDIFENWAAGEPNDVNDNEDCVLLHRNSKYYDINCKSKFPFICKKTLATLTANPMCETADKAYFPDAAGDKCYKLHLEPKTWSEAFTICHAEQSYLAIINNDVEAKLLKETLAKHPKDTLKGNFYKDGAYLGFHDQFTEGEFVTVFGQRLAETGYVEWSPGQPDNANKNENCGSIFRSGLLNDINCAYKLLYFCERDTGDANAVGLFSRFQENSPTVQ</sequence>